<dbReference type="KEGG" id="cput:CONPUDRAFT_138144"/>
<dbReference type="InterPro" id="IPR029058">
    <property type="entry name" value="AB_hydrolase_fold"/>
</dbReference>
<evidence type="ECO:0000256" key="3">
    <source>
        <dbReference type="ARBA" id="ARBA00022729"/>
    </source>
</evidence>
<keyword evidence="3 6" id="KW-0732">Signal</keyword>
<proteinExistence type="inferred from homology"/>
<dbReference type="GO" id="GO:0006508">
    <property type="term" value="P:proteolysis"/>
    <property type="evidence" value="ECO:0007669"/>
    <property type="project" value="UniProtKB-KW"/>
</dbReference>
<evidence type="ECO:0000256" key="2">
    <source>
        <dbReference type="ARBA" id="ARBA00022670"/>
    </source>
</evidence>
<evidence type="ECO:0000256" key="4">
    <source>
        <dbReference type="ARBA" id="ARBA00022801"/>
    </source>
</evidence>
<dbReference type="GO" id="GO:0070008">
    <property type="term" value="F:serine-type exopeptidase activity"/>
    <property type="evidence" value="ECO:0007669"/>
    <property type="project" value="InterPro"/>
</dbReference>
<dbReference type="PANTHER" id="PTHR11010">
    <property type="entry name" value="PROTEASE S28 PRO-X CARBOXYPEPTIDASE-RELATED"/>
    <property type="match status" value="1"/>
</dbReference>
<evidence type="ECO:0000313" key="7">
    <source>
        <dbReference type="EMBL" id="EIW78770.1"/>
    </source>
</evidence>
<evidence type="ECO:0000256" key="5">
    <source>
        <dbReference type="ARBA" id="ARBA00023180"/>
    </source>
</evidence>
<accession>A0A5M3MIM6</accession>
<dbReference type="PANTHER" id="PTHR11010:SF23">
    <property type="entry name" value="SERINE PEPTIDASE"/>
    <property type="match status" value="1"/>
</dbReference>
<evidence type="ECO:0000256" key="1">
    <source>
        <dbReference type="ARBA" id="ARBA00011079"/>
    </source>
</evidence>
<dbReference type="OrthoDB" id="1735038at2759"/>
<dbReference type="SUPFAM" id="SSF53474">
    <property type="entry name" value="alpha/beta-Hydrolases"/>
    <property type="match status" value="1"/>
</dbReference>
<dbReference type="Proteomes" id="UP000053558">
    <property type="component" value="Unassembled WGS sequence"/>
</dbReference>
<keyword evidence="2" id="KW-0645">Protease</keyword>
<feature type="chain" id="PRO_5024313250" evidence="6">
    <location>
        <begin position="22"/>
        <end position="513"/>
    </location>
</feature>
<dbReference type="RefSeq" id="XP_007770566.1">
    <property type="nucleotide sequence ID" value="XM_007772376.1"/>
</dbReference>
<evidence type="ECO:0000313" key="8">
    <source>
        <dbReference type="Proteomes" id="UP000053558"/>
    </source>
</evidence>
<keyword evidence="4" id="KW-0378">Hydrolase</keyword>
<organism evidence="7 8">
    <name type="scientific">Coniophora puteana (strain RWD-64-598)</name>
    <name type="common">Brown rot fungus</name>
    <dbReference type="NCBI Taxonomy" id="741705"/>
    <lineage>
        <taxon>Eukaryota</taxon>
        <taxon>Fungi</taxon>
        <taxon>Dikarya</taxon>
        <taxon>Basidiomycota</taxon>
        <taxon>Agaricomycotina</taxon>
        <taxon>Agaricomycetes</taxon>
        <taxon>Agaricomycetidae</taxon>
        <taxon>Boletales</taxon>
        <taxon>Coniophorineae</taxon>
        <taxon>Coniophoraceae</taxon>
        <taxon>Coniophora</taxon>
    </lineage>
</organism>
<keyword evidence="5" id="KW-0325">Glycoprotein</keyword>
<dbReference type="GeneID" id="19201145"/>
<name>A0A5M3MIM6_CONPW</name>
<comment type="caution">
    <text evidence="7">The sequence shown here is derived from an EMBL/GenBank/DDBJ whole genome shotgun (WGS) entry which is preliminary data.</text>
</comment>
<dbReference type="OMA" id="FFSDQCI"/>
<feature type="signal peptide" evidence="6">
    <location>
        <begin position="1"/>
        <end position="21"/>
    </location>
</feature>
<dbReference type="AlphaFoldDB" id="A0A5M3MIM6"/>
<keyword evidence="8" id="KW-1185">Reference proteome</keyword>
<dbReference type="EMBL" id="JH711581">
    <property type="protein sequence ID" value="EIW78770.1"/>
    <property type="molecule type" value="Genomic_DNA"/>
</dbReference>
<dbReference type="GO" id="GO:0008239">
    <property type="term" value="F:dipeptidyl-peptidase activity"/>
    <property type="evidence" value="ECO:0007669"/>
    <property type="project" value="TreeGrafter"/>
</dbReference>
<dbReference type="Gene3D" id="3.40.50.1820">
    <property type="entry name" value="alpha/beta hydrolase"/>
    <property type="match status" value="2"/>
</dbReference>
<dbReference type="Pfam" id="PF05577">
    <property type="entry name" value="Peptidase_S28"/>
    <property type="match status" value="1"/>
</dbReference>
<comment type="similarity">
    <text evidence="1">Belongs to the peptidase S28 family.</text>
</comment>
<sequence length="513" mass="55222">MAPWLSRALAALPILASGAHALIESVAMRGVPLMPKVPLKNSAVHSPNGDVFDLSTVYYFDQQVDHNDASKGTFQQRYWTSNQYYQTGGPVVLMTPGEANADGYQGYLEDGTITGVIAQQNNGAGVIIEHRFFGLSNPIDNLNDSSLALLTIDQAVNDLVYFSQNVVLPWTGGDQVKAPQTPWILVGGSYSGALTAWTMVNKPGAFFAGWASSAVVEAITDFWGYFAPIQENMPANCSADVQAVISYLDDAHDNNNAANLANIKNAFNLGSLADVDFASSLMSPIYSWQDLQPSSGAGQPFFQFCDALEVKDGQSADANGWGVDNAIAAWGKYYQSQQQGPLCGNASAEECFGTADKTQQFFTDVDVDNAGRSWSWMVCNEVGWYQDGPPSGQPAIVSRMINTQYSEGLCTSMFPTVFTSERDPAVDKTDSTYQGWNLQVDNLFFATGKSDPWREATVSASTSPAKTSDNMPIAEGDGFHCSDLTMDSGSVDQTINAVQTQGLAAIKAWLAAK</sequence>
<evidence type="ECO:0000256" key="6">
    <source>
        <dbReference type="SAM" id="SignalP"/>
    </source>
</evidence>
<gene>
    <name evidence="7" type="ORF">CONPUDRAFT_138144</name>
</gene>
<reference evidence="8" key="1">
    <citation type="journal article" date="2012" name="Science">
        <title>The Paleozoic origin of enzymatic lignin decomposition reconstructed from 31 fungal genomes.</title>
        <authorList>
            <person name="Floudas D."/>
            <person name="Binder M."/>
            <person name="Riley R."/>
            <person name="Barry K."/>
            <person name="Blanchette R.A."/>
            <person name="Henrissat B."/>
            <person name="Martinez A.T."/>
            <person name="Otillar R."/>
            <person name="Spatafora J.W."/>
            <person name="Yadav J.S."/>
            <person name="Aerts A."/>
            <person name="Benoit I."/>
            <person name="Boyd A."/>
            <person name="Carlson A."/>
            <person name="Copeland A."/>
            <person name="Coutinho P.M."/>
            <person name="de Vries R.P."/>
            <person name="Ferreira P."/>
            <person name="Findley K."/>
            <person name="Foster B."/>
            <person name="Gaskell J."/>
            <person name="Glotzer D."/>
            <person name="Gorecki P."/>
            <person name="Heitman J."/>
            <person name="Hesse C."/>
            <person name="Hori C."/>
            <person name="Igarashi K."/>
            <person name="Jurgens J.A."/>
            <person name="Kallen N."/>
            <person name="Kersten P."/>
            <person name="Kohler A."/>
            <person name="Kuees U."/>
            <person name="Kumar T.K.A."/>
            <person name="Kuo A."/>
            <person name="LaButti K."/>
            <person name="Larrondo L.F."/>
            <person name="Lindquist E."/>
            <person name="Ling A."/>
            <person name="Lombard V."/>
            <person name="Lucas S."/>
            <person name="Lundell T."/>
            <person name="Martin R."/>
            <person name="McLaughlin D.J."/>
            <person name="Morgenstern I."/>
            <person name="Morin E."/>
            <person name="Murat C."/>
            <person name="Nagy L.G."/>
            <person name="Nolan M."/>
            <person name="Ohm R.A."/>
            <person name="Patyshakuliyeva A."/>
            <person name="Rokas A."/>
            <person name="Ruiz-Duenas F.J."/>
            <person name="Sabat G."/>
            <person name="Salamov A."/>
            <person name="Samejima M."/>
            <person name="Schmutz J."/>
            <person name="Slot J.C."/>
            <person name="St John F."/>
            <person name="Stenlid J."/>
            <person name="Sun H."/>
            <person name="Sun S."/>
            <person name="Syed K."/>
            <person name="Tsang A."/>
            <person name="Wiebenga A."/>
            <person name="Young D."/>
            <person name="Pisabarro A."/>
            <person name="Eastwood D.C."/>
            <person name="Martin F."/>
            <person name="Cullen D."/>
            <person name="Grigoriev I.V."/>
            <person name="Hibbett D.S."/>
        </authorList>
    </citation>
    <scope>NUCLEOTIDE SEQUENCE [LARGE SCALE GENOMIC DNA]</scope>
    <source>
        <strain evidence="8">RWD-64-598 SS2</strain>
    </source>
</reference>
<dbReference type="InterPro" id="IPR008758">
    <property type="entry name" value="Peptidase_S28"/>
</dbReference>
<protein>
    <submittedName>
        <fullName evidence="7">Peptidase S28</fullName>
    </submittedName>
</protein>